<evidence type="ECO:0000313" key="2">
    <source>
        <dbReference type="EMBL" id="QDS76841.1"/>
    </source>
</evidence>
<dbReference type="EMBL" id="CP042200">
    <property type="protein sequence ID" value="QDS76841.1"/>
    <property type="molecule type" value="Genomic_DNA"/>
</dbReference>
<sequence>MKNGSIELQDAADACRGPESDRWAVSGSFVDSQRDLTRIRIQELRCLNPASGGSLSCIGPSLASQSLRETDITVASLRPVMTLSRKIAINYELVLISSGNTWRLMAQDGLMGASLPVTARHHSLGARNTSFAASNQPLESSPAGRDAPIATYSSLR</sequence>
<proteinExistence type="predicted"/>
<evidence type="ECO:0000256" key="1">
    <source>
        <dbReference type="SAM" id="MobiDB-lite"/>
    </source>
</evidence>
<dbReference type="Proteomes" id="UP000316270">
    <property type="component" value="Chromosome 16"/>
</dbReference>
<gene>
    <name evidence="2" type="ORF">FKW77_003130</name>
</gene>
<keyword evidence="3" id="KW-1185">Reference proteome</keyword>
<name>A0A517LMI8_9PEZI</name>
<organism evidence="2 3">
    <name type="scientific">Venturia effusa</name>
    <dbReference type="NCBI Taxonomy" id="50376"/>
    <lineage>
        <taxon>Eukaryota</taxon>
        <taxon>Fungi</taxon>
        <taxon>Dikarya</taxon>
        <taxon>Ascomycota</taxon>
        <taxon>Pezizomycotina</taxon>
        <taxon>Dothideomycetes</taxon>
        <taxon>Pleosporomycetidae</taxon>
        <taxon>Venturiales</taxon>
        <taxon>Venturiaceae</taxon>
        <taxon>Venturia</taxon>
    </lineage>
</organism>
<dbReference type="AlphaFoldDB" id="A0A517LMI8"/>
<accession>A0A517LMI8</accession>
<feature type="region of interest" description="Disordered" evidence="1">
    <location>
        <begin position="131"/>
        <end position="156"/>
    </location>
</feature>
<evidence type="ECO:0000313" key="3">
    <source>
        <dbReference type="Proteomes" id="UP000316270"/>
    </source>
</evidence>
<protein>
    <submittedName>
        <fullName evidence="2">Uncharacterized protein</fullName>
    </submittedName>
</protein>
<reference evidence="2 3" key="1">
    <citation type="submission" date="2019-07" db="EMBL/GenBank/DDBJ databases">
        <title>Finished genome of Venturia effusa.</title>
        <authorList>
            <person name="Young C.A."/>
            <person name="Cox M.P."/>
            <person name="Ganley A.R.D."/>
            <person name="David W.J."/>
        </authorList>
    </citation>
    <scope>NUCLEOTIDE SEQUENCE [LARGE SCALE GENOMIC DNA]</scope>
    <source>
        <strain evidence="3">albino</strain>
    </source>
</reference>